<dbReference type="Gene3D" id="3.40.50.10420">
    <property type="entry name" value="NagB/RpiA/CoA transferase-like"/>
    <property type="match status" value="1"/>
</dbReference>
<dbReference type="GO" id="GO:0035999">
    <property type="term" value="P:tetrahydrofolate interconversion"/>
    <property type="evidence" value="ECO:0007669"/>
    <property type="project" value="TreeGrafter"/>
</dbReference>
<keyword evidence="7" id="KW-1185">Reference proteome</keyword>
<keyword evidence="2 4" id="KW-0547">Nucleotide-binding</keyword>
<dbReference type="Pfam" id="PF01812">
    <property type="entry name" value="5-FTHF_cyc-lig"/>
    <property type="match status" value="1"/>
</dbReference>
<keyword evidence="6" id="KW-0436">Ligase</keyword>
<feature type="binding site" evidence="4">
    <location>
        <begin position="133"/>
        <end position="141"/>
    </location>
    <ligand>
        <name>ATP</name>
        <dbReference type="ChEBI" id="CHEBI:30616"/>
    </ligand>
</feature>
<dbReference type="NCBIfam" id="TIGR02727">
    <property type="entry name" value="MTHFS_bact"/>
    <property type="match status" value="1"/>
</dbReference>
<keyword evidence="5" id="KW-0479">Metal-binding</keyword>
<reference evidence="6 7" key="1">
    <citation type="submission" date="2017-05" db="EMBL/GenBank/DDBJ databases">
        <title>The Genome Sequence of Enterococcus sp. 10A9_DIV0425.</title>
        <authorList>
            <consortium name="The Broad Institute Genomics Platform"/>
            <consortium name="The Broad Institute Genomic Center for Infectious Diseases"/>
            <person name="Earl A."/>
            <person name="Manson A."/>
            <person name="Schwartman J."/>
            <person name="Gilmore M."/>
            <person name="Abouelleil A."/>
            <person name="Cao P."/>
            <person name="Chapman S."/>
            <person name="Cusick C."/>
            <person name="Shea T."/>
            <person name="Young S."/>
            <person name="Neafsey D."/>
            <person name="Nusbaum C."/>
            <person name="Birren B."/>
        </authorList>
    </citation>
    <scope>NUCLEOTIDE SEQUENCE [LARGE SCALE GENOMIC DNA]</scope>
    <source>
        <strain evidence="6 7">10A9_DIV0425</strain>
    </source>
</reference>
<evidence type="ECO:0000256" key="2">
    <source>
        <dbReference type="ARBA" id="ARBA00022741"/>
    </source>
</evidence>
<dbReference type="InterPro" id="IPR037171">
    <property type="entry name" value="NagB/RpiA_transferase-like"/>
</dbReference>
<evidence type="ECO:0000256" key="4">
    <source>
        <dbReference type="PIRSR" id="PIRSR006806-1"/>
    </source>
</evidence>
<dbReference type="InterPro" id="IPR024185">
    <property type="entry name" value="FTHF_cligase-like_sf"/>
</dbReference>
<dbReference type="GO" id="GO:0046872">
    <property type="term" value="F:metal ion binding"/>
    <property type="evidence" value="ECO:0007669"/>
    <property type="project" value="UniProtKB-KW"/>
</dbReference>
<gene>
    <name evidence="6" type="ORF">A5844_000571</name>
</gene>
<dbReference type="SUPFAM" id="SSF100950">
    <property type="entry name" value="NagB/RpiA/CoA transferase-like"/>
    <property type="match status" value="1"/>
</dbReference>
<dbReference type="PIRSF" id="PIRSF006806">
    <property type="entry name" value="FTHF_cligase"/>
    <property type="match status" value="1"/>
</dbReference>
<evidence type="ECO:0000313" key="6">
    <source>
        <dbReference type="EMBL" id="OTP12339.1"/>
    </source>
</evidence>
<evidence type="ECO:0000256" key="3">
    <source>
        <dbReference type="ARBA" id="ARBA00022840"/>
    </source>
</evidence>
<dbReference type="PANTHER" id="PTHR23407">
    <property type="entry name" value="ATPASE INHIBITOR/5-FORMYLTETRAHYDROFOLATE CYCLO-LIGASE"/>
    <property type="match status" value="1"/>
</dbReference>
<organism evidence="6 7">
    <name type="scientific">Candidatus Enterococcus wittei</name>
    <dbReference type="NCBI Taxonomy" id="1987383"/>
    <lineage>
        <taxon>Bacteria</taxon>
        <taxon>Bacillati</taxon>
        <taxon>Bacillota</taxon>
        <taxon>Bacilli</taxon>
        <taxon>Lactobacillales</taxon>
        <taxon>Enterococcaceae</taxon>
        <taxon>Enterococcus</taxon>
    </lineage>
</organism>
<name>A0A2C9XQA9_9ENTE</name>
<feature type="binding site" evidence="4">
    <location>
        <begin position="5"/>
        <end position="9"/>
    </location>
    <ligand>
        <name>ATP</name>
        <dbReference type="ChEBI" id="CHEBI:30616"/>
    </ligand>
</feature>
<dbReference type="EC" id="6.3.3.2" evidence="5"/>
<dbReference type="RefSeq" id="WP_086283739.1">
    <property type="nucleotide sequence ID" value="NZ_NGMO01000001.1"/>
</dbReference>
<comment type="similarity">
    <text evidence="1 5">Belongs to the 5-formyltetrahydrofolate cyclo-ligase family.</text>
</comment>
<dbReference type="GO" id="GO:0005524">
    <property type="term" value="F:ATP binding"/>
    <property type="evidence" value="ECO:0007669"/>
    <property type="project" value="UniProtKB-KW"/>
</dbReference>
<dbReference type="EMBL" id="NGMO01000001">
    <property type="protein sequence ID" value="OTP12339.1"/>
    <property type="molecule type" value="Genomic_DNA"/>
</dbReference>
<comment type="cofactor">
    <cofactor evidence="5">
        <name>Mg(2+)</name>
        <dbReference type="ChEBI" id="CHEBI:18420"/>
    </cofactor>
</comment>
<comment type="catalytic activity">
    <reaction evidence="5">
        <text>(6S)-5-formyl-5,6,7,8-tetrahydrofolate + ATP = (6R)-5,10-methenyltetrahydrofolate + ADP + phosphate</text>
        <dbReference type="Rhea" id="RHEA:10488"/>
        <dbReference type="ChEBI" id="CHEBI:30616"/>
        <dbReference type="ChEBI" id="CHEBI:43474"/>
        <dbReference type="ChEBI" id="CHEBI:57455"/>
        <dbReference type="ChEBI" id="CHEBI:57457"/>
        <dbReference type="ChEBI" id="CHEBI:456216"/>
        <dbReference type="EC" id="6.3.3.2"/>
    </reaction>
</comment>
<feature type="binding site" evidence="4">
    <location>
        <position position="57"/>
    </location>
    <ligand>
        <name>substrate</name>
    </ligand>
</feature>
<keyword evidence="3 4" id="KW-0067">ATP-binding</keyword>
<evidence type="ECO:0000313" key="7">
    <source>
        <dbReference type="Proteomes" id="UP000194933"/>
    </source>
</evidence>
<comment type="caution">
    <text evidence="6">The sequence shown here is derived from an EMBL/GenBank/DDBJ whole genome shotgun (WGS) entry which is preliminary data.</text>
</comment>
<dbReference type="Proteomes" id="UP000194933">
    <property type="component" value="Unassembled WGS sequence"/>
</dbReference>
<keyword evidence="5" id="KW-0460">Magnesium</keyword>
<dbReference type="AlphaFoldDB" id="A0A2C9XQA9"/>
<feature type="binding site" evidence="4">
    <location>
        <position position="52"/>
    </location>
    <ligand>
        <name>substrate</name>
    </ligand>
</feature>
<dbReference type="STRING" id="1987383.A5844_000571"/>
<dbReference type="GO" id="GO:0009396">
    <property type="term" value="P:folic acid-containing compound biosynthetic process"/>
    <property type="evidence" value="ECO:0007669"/>
    <property type="project" value="TreeGrafter"/>
</dbReference>
<sequence>MEQRKEELRRSGIERLKKIAASGSKKQKEQRIYSQLYASDSWKQAKVIGITISSEFEVATQPIIEQARVEGKIIIVPKTLPKRQMTFYEWTKDTMFKRSSFGVLEPVSNQRFLPEEIDLLIVPGLVYHPEGYRIGFGGGYYDRYLKRYSNATCSLVFRELLNSEWEPESFDQKIQQLWID</sequence>
<protein>
    <recommendedName>
        <fullName evidence="5">5-formyltetrahydrofolate cyclo-ligase</fullName>
        <ecNumber evidence="5">6.3.3.2</ecNumber>
    </recommendedName>
</protein>
<evidence type="ECO:0000256" key="5">
    <source>
        <dbReference type="RuleBase" id="RU361279"/>
    </source>
</evidence>
<accession>A0A2C9XQA9</accession>
<proteinExistence type="inferred from homology"/>
<dbReference type="GO" id="GO:0030272">
    <property type="term" value="F:5-formyltetrahydrofolate cyclo-ligase activity"/>
    <property type="evidence" value="ECO:0007669"/>
    <property type="project" value="UniProtKB-EC"/>
</dbReference>
<dbReference type="PANTHER" id="PTHR23407:SF1">
    <property type="entry name" value="5-FORMYLTETRAHYDROFOLATE CYCLO-LIGASE"/>
    <property type="match status" value="1"/>
</dbReference>
<evidence type="ECO:0000256" key="1">
    <source>
        <dbReference type="ARBA" id="ARBA00010638"/>
    </source>
</evidence>
<dbReference type="InterPro" id="IPR002698">
    <property type="entry name" value="FTHF_cligase"/>
</dbReference>